<comment type="caution">
    <text evidence="2">The sequence shown here is derived from an EMBL/GenBank/DDBJ whole genome shotgun (WGS) entry which is preliminary data.</text>
</comment>
<accession>W9G7J5</accession>
<name>W9G7J5_9MICO</name>
<dbReference type="InterPro" id="IPR001279">
    <property type="entry name" value="Metallo-B-lactamas"/>
</dbReference>
<dbReference type="STRING" id="1386089.N865_13730"/>
<evidence type="ECO:0000259" key="1">
    <source>
        <dbReference type="Pfam" id="PF12706"/>
    </source>
</evidence>
<sequence>MTGALSGALSGALAKASETVAQVPRVPIHRRMGASTRSIQARVASSPNYRDGQFRSHEPAHWIVAAEAEGPGSPLMSAIRERGRGRPAGTVPLVRAEPPAEAAALAVTWYGHATSLVELDGRRFLLDPVFGDRVSPSSFVGPRRLHPTPGSIADLPPLDAVVISHDHYDHLDEPSIVELERTHQPHYVVPIGVDLHLESWGVPTERITALDWREETEIDGVTLTCSEARHFSGRGLARNQTLWAAWSLRGPAHAIFFGGDSGPTHRYADIGTDLGPFDLTLIPIGAYSVHWPDIHLDPEQAITAHLDLGGAPSSVMLPIHWATFNLAMHWWAEPIRRARRDAAERGVSLVCPMVGARIDLSDRAVDDVVAEHQTPWWEGCAAPDDRD</sequence>
<dbReference type="AlphaFoldDB" id="W9G7J5"/>
<dbReference type="Gene3D" id="3.60.15.10">
    <property type="entry name" value="Ribonuclease Z/Hydroxyacylglutathione hydrolase-like"/>
    <property type="match status" value="1"/>
</dbReference>
<proteinExistence type="predicted"/>
<reference evidence="2 3" key="1">
    <citation type="submission" date="2013-08" db="EMBL/GenBank/DDBJ databases">
        <title>Intrasporangium oryzae NRRL B-24470.</title>
        <authorList>
            <person name="Liu H."/>
            <person name="Wang G."/>
        </authorList>
    </citation>
    <scope>NUCLEOTIDE SEQUENCE [LARGE SCALE GENOMIC DNA]</scope>
    <source>
        <strain evidence="2 3">NRRL B-24470</strain>
    </source>
</reference>
<organism evidence="2 3">
    <name type="scientific">Intrasporangium oryzae NRRL B-24470</name>
    <dbReference type="NCBI Taxonomy" id="1386089"/>
    <lineage>
        <taxon>Bacteria</taxon>
        <taxon>Bacillati</taxon>
        <taxon>Actinomycetota</taxon>
        <taxon>Actinomycetes</taxon>
        <taxon>Micrococcales</taxon>
        <taxon>Intrasporangiaceae</taxon>
        <taxon>Intrasporangium</taxon>
    </lineage>
</organism>
<evidence type="ECO:0000313" key="2">
    <source>
        <dbReference type="EMBL" id="EWT00793.1"/>
    </source>
</evidence>
<gene>
    <name evidence="2" type="ORF">N865_13730</name>
</gene>
<dbReference type="OrthoDB" id="9789133at2"/>
<dbReference type="eggNOG" id="COG2220">
    <property type="taxonomic scope" value="Bacteria"/>
</dbReference>
<evidence type="ECO:0000313" key="3">
    <source>
        <dbReference type="Proteomes" id="UP000019489"/>
    </source>
</evidence>
<dbReference type="PANTHER" id="PTHR15032">
    <property type="entry name" value="N-ACYL-PHOSPHATIDYLETHANOLAMINE-HYDROLYZING PHOSPHOLIPASE D"/>
    <property type="match status" value="1"/>
</dbReference>
<protein>
    <recommendedName>
        <fullName evidence="1">Metallo-beta-lactamase domain-containing protein</fullName>
    </recommendedName>
</protein>
<dbReference type="GO" id="GO:0005737">
    <property type="term" value="C:cytoplasm"/>
    <property type="evidence" value="ECO:0007669"/>
    <property type="project" value="TreeGrafter"/>
</dbReference>
<feature type="domain" description="Metallo-beta-lactamase" evidence="1">
    <location>
        <begin position="122"/>
        <end position="321"/>
    </location>
</feature>
<dbReference type="InterPro" id="IPR036866">
    <property type="entry name" value="RibonucZ/Hydroxyglut_hydro"/>
</dbReference>
<dbReference type="Pfam" id="PF12706">
    <property type="entry name" value="Lactamase_B_2"/>
    <property type="match status" value="1"/>
</dbReference>
<dbReference type="EMBL" id="AWSA01000034">
    <property type="protein sequence ID" value="EWT00793.1"/>
    <property type="molecule type" value="Genomic_DNA"/>
</dbReference>
<dbReference type="SUPFAM" id="SSF56281">
    <property type="entry name" value="Metallo-hydrolase/oxidoreductase"/>
    <property type="match status" value="1"/>
</dbReference>
<dbReference type="Proteomes" id="UP000019489">
    <property type="component" value="Unassembled WGS sequence"/>
</dbReference>
<keyword evidence="3" id="KW-1185">Reference proteome</keyword>
<dbReference type="PANTHER" id="PTHR15032:SF4">
    <property type="entry name" value="N-ACYL-PHOSPHATIDYLETHANOLAMINE-HYDROLYZING PHOSPHOLIPASE D"/>
    <property type="match status" value="1"/>
</dbReference>
<dbReference type="PATRIC" id="fig|1386089.3.peg.2986"/>